<organism evidence="1 2">
    <name type="scientific">Usitatibacter palustris</name>
    <dbReference type="NCBI Taxonomy" id="2732487"/>
    <lineage>
        <taxon>Bacteria</taxon>
        <taxon>Pseudomonadati</taxon>
        <taxon>Pseudomonadota</taxon>
        <taxon>Betaproteobacteria</taxon>
        <taxon>Nitrosomonadales</taxon>
        <taxon>Usitatibacteraceae</taxon>
        <taxon>Usitatibacter</taxon>
    </lineage>
</organism>
<dbReference type="AlphaFoldDB" id="A0A6M4HDK0"/>
<dbReference type="RefSeq" id="WP_171163881.1">
    <property type="nucleotide sequence ID" value="NZ_CP053073.1"/>
</dbReference>
<gene>
    <name evidence="1" type="ORF">DSM104440_02895</name>
</gene>
<accession>A0A6M4HDK0</accession>
<dbReference type="InParanoid" id="A0A6M4HDK0"/>
<evidence type="ECO:0000313" key="2">
    <source>
        <dbReference type="Proteomes" id="UP000503096"/>
    </source>
</evidence>
<proteinExistence type="predicted"/>
<sequence length="127" mass="14002">MLREMSPIRQITNEGRRRWFVSVNCDLIVWLGDDEAVAGFQFCYDKRESEHALSWIPPAGFTHAKVDCGGPGSFGSGTPFLVPGTRFDPSRILAAFNAESAALPPEYVTVITGKLNELVETQGQVRT</sequence>
<dbReference type="Proteomes" id="UP000503096">
    <property type="component" value="Chromosome"/>
</dbReference>
<dbReference type="KEGG" id="upl:DSM104440_02895"/>
<name>A0A6M4HDK0_9PROT</name>
<reference evidence="1 2" key="1">
    <citation type="submission" date="2020-04" db="EMBL/GenBank/DDBJ databases">
        <title>Usitatibacter rugosus gen. nov., sp. nov. and Usitatibacter palustris sp. nov., novel members of Usitatibacteraceae fam. nov. within the order Nitrosomonadales isolated from soil.</title>
        <authorList>
            <person name="Huber K.J."/>
            <person name="Neumann-Schaal M."/>
            <person name="Geppert A."/>
            <person name="Luckner M."/>
            <person name="Wanner G."/>
            <person name="Overmann J."/>
        </authorList>
    </citation>
    <scope>NUCLEOTIDE SEQUENCE [LARGE SCALE GENOMIC DNA]</scope>
    <source>
        <strain evidence="1 2">Swamp67</strain>
    </source>
</reference>
<evidence type="ECO:0000313" key="1">
    <source>
        <dbReference type="EMBL" id="QJR16067.1"/>
    </source>
</evidence>
<protein>
    <submittedName>
        <fullName evidence="1">Uncharacterized protein</fullName>
    </submittedName>
</protein>
<dbReference type="EMBL" id="CP053073">
    <property type="protein sequence ID" value="QJR16067.1"/>
    <property type="molecule type" value="Genomic_DNA"/>
</dbReference>
<keyword evidence="2" id="KW-1185">Reference proteome</keyword>